<name>A0A8H3YHE4_9TREE</name>
<gene>
    <name evidence="1" type="ORF">NliqN6_3968</name>
</gene>
<sequence>MHPRKLAFYLSTPRDHPGQFLLPANKIPLALAGAKIFRNRKHVMDTLQVGPLIPVSGECKSGYHFVFAEWRVKKLIIDCQDVLVASPRNSREECGTLTLASMLFDPAYGFVRMMAGKQGDHREEAETGTEIVLMVEDEACLEDFRHELELLSRQRGSLSKARLSYQTDRHYRLELFQQKTLCLLPGKVKPRPIWSAAKR</sequence>
<accession>A0A8H3YHE4</accession>
<proteinExistence type="predicted"/>
<comment type="caution">
    <text evidence="1">The sequence shown here is derived from an EMBL/GenBank/DDBJ whole genome shotgun (WGS) entry which is preliminary data.</text>
</comment>
<evidence type="ECO:0000313" key="2">
    <source>
        <dbReference type="Proteomes" id="UP000620104"/>
    </source>
</evidence>
<organism evidence="1 2">
    <name type="scientific">Naganishia liquefaciens</name>
    <dbReference type="NCBI Taxonomy" id="104408"/>
    <lineage>
        <taxon>Eukaryota</taxon>
        <taxon>Fungi</taxon>
        <taxon>Dikarya</taxon>
        <taxon>Basidiomycota</taxon>
        <taxon>Agaricomycotina</taxon>
        <taxon>Tremellomycetes</taxon>
        <taxon>Filobasidiales</taxon>
        <taxon>Filobasidiaceae</taxon>
        <taxon>Naganishia</taxon>
    </lineage>
</organism>
<dbReference type="Proteomes" id="UP000620104">
    <property type="component" value="Unassembled WGS sequence"/>
</dbReference>
<keyword evidence="2" id="KW-1185">Reference proteome</keyword>
<evidence type="ECO:0000313" key="1">
    <source>
        <dbReference type="EMBL" id="GHJ87566.1"/>
    </source>
</evidence>
<dbReference type="EMBL" id="BLZA01000023">
    <property type="protein sequence ID" value="GHJ87566.1"/>
    <property type="molecule type" value="Genomic_DNA"/>
</dbReference>
<dbReference type="AlphaFoldDB" id="A0A8H3YHE4"/>
<dbReference type="OrthoDB" id="2588489at2759"/>
<protein>
    <submittedName>
        <fullName evidence="1">Uncharacterized protein</fullName>
    </submittedName>
</protein>
<reference evidence="1" key="1">
    <citation type="submission" date="2020-07" db="EMBL/GenBank/DDBJ databases">
        <title>Draft Genome Sequence of a Deep-Sea Yeast, Naganishia (Cryptococcus) liquefaciens strain N6.</title>
        <authorList>
            <person name="Han Y.W."/>
            <person name="Kajitani R."/>
            <person name="Morimoto H."/>
            <person name="Parhat M."/>
            <person name="Tsubouchi H."/>
            <person name="Bakenova O."/>
            <person name="Ogata M."/>
            <person name="Argunhan B."/>
            <person name="Aoki R."/>
            <person name="Kajiwara S."/>
            <person name="Itoh T."/>
            <person name="Iwasaki H."/>
        </authorList>
    </citation>
    <scope>NUCLEOTIDE SEQUENCE</scope>
    <source>
        <strain evidence="1">N6</strain>
    </source>
</reference>